<comment type="caution">
    <text evidence="1">The sequence shown here is derived from an EMBL/GenBank/DDBJ whole genome shotgun (WGS) entry which is preliminary data.</text>
</comment>
<proteinExistence type="predicted"/>
<reference evidence="2" key="1">
    <citation type="submission" date="2023-07" db="EMBL/GenBank/DDBJ databases">
        <authorList>
            <person name="Weinstock G."/>
            <person name="Sodergren E."/>
            <person name="Lobos E.A."/>
            <person name="Fulton L."/>
            <person name="Fulton R."/>
            <person name="Courtney L."/>
            <person name="Fronick C."/>
            <person name="O'Laughlin M."/>
            <person name="Godfrey J."/>
            <person name="Wilson R.M."/>
            <person name="Miner T."/>
            <person name="Farmer C."/>
            <person name="Delehaunty K."/>
            <person name="Cordes M."/>
            <person name="Minx P."/>
            <person name="Tomlinson C."/>
            <person name="Chen J."/>
            <person name="Wollam A."/>
            <person name="Pepin K.H."/>
            <person name="Bhonagiri V."/>
            <person name="Zhang X."/>
            <person name="Suruliraj S."/>
            <person name="Antonio M."/>
            <person name="Secka O."/>
            <person name="Thomas J."/>
            <person name="Warren W."/>
            <person name="Mitreva M."/>
            <person name="Mardis E.R."/>
            <person name="Wilson R.K."/>
        </authorList>
    </citation>
    <scope>NUCLEOTIDE SEQUENCE [LARGE SCALE GENOMIC DNA]</scope>
    <source>
        <strain evidence="2">GAM100Ai</strain>
    </source>
</reference>
<evidence type="ECO:0000313" key="2">
    <source>
        <dbReference type="Proteomes" id="UP000001345"/>
    </source>
</evidence>
<gene>
    <name evidence="1" type="ORF">HMPREF1391_00361</name>
</gene>
<evidence type="ECO:0000313" key="1">
    <source>
        <dbReference type="EMBL" id="EKQ72726.1"/>
    </source>
</evidence>
<protein>
    <submittedName>
        <fullName evidence="1">Uncharacterized protein</fullName>
    </submittedName>
</protein>
<dbReference type="EMBL" id="ANFP01000010">
    <property type="protein sequence ID" value="EKQ72726.1"/>
    <property type="molecule type" value="Genomic_DNA"/>
</dbReference>
<sequence length="46" mass="5335">MGLVLDEFVKQRALNNVLVYLARTKSHELLGDYFNRCKTPHKTTTL</sequence>
<name>A0AB72ZWH3_HELPX</name>
<dbReference type="Proteomes" id="UP000001345">
    <property type="component" value="Unassembled WGS sequence"/>
</dbReference>
<accession>A0AB72ZWH3</accession>
<organism evidence="1 2">
    <name type="scientific">Helicobacter pylori GAM100Ai</name>
    <dbReference type="NCBI Taxonomy" id="1159019"/>
    <lineage>
        <taxon>Bacteria</taxon>
        <taxon>Pseudomonadati</taxon>
        <taxon>Campylobacterota</taxon>
        <taxon>Epsilonproteobacteria</taxon>
        <taxon>Campylobacterales</taxon>
        <taxon>Helicobacteraceae</taxon>
        <taxon>Helicobacter</taxon>
    </lineage>
</organism>
<dbReference type="AlphaFoldDB" id="A0AB72ZWH3"/>